<dbReference type="Proteomes" id="UP000295680">
    <property type="component" value="Unassembled WGS sequence"/>
</dbReference>
<dbReference type="RefSeq" id="WP_132121005.1">
    <property type="nucleotide sequence ID" value="NZ_SLWS01000006.1"/>
</dbReference>
<reference evidence="2 3" key="1">
    <citation type="submission" date="2019-03" db="EMBL/GenBank/DDBJ databases">
        <title>Genomic Encyclopedia of Type Strains, Phase IV (KMG-IV): sequencing the most valuable type-strain genomes for metagenomic binning, comparative biology and taxonomic classification.</title>
        <authorList>
            <person name="Goeker M."/>
        </authorList>
    </citation>
    <scope>NUCLEOTIDE SEQUENCE [LARGE SCALE GENOMIC DNA]</scope>
    <source>
        <strain evidence="2 3">DSM 45934</strain>
    </source>
</reference>
<keyword evidence="3" id="KW-1185">Reference proteome</keyword>
<protein>
    <submittedName>
        <fullName evidence="2">Uncharacterized protein</fullName>
    </submittedName>
</protein>
<comment type="caution">
    <text evidence="2">The sequence shown here is derived from an EMBL/GenBank/DDBJ whole genome shotgun (WGS) entry which is preliminary data.</text>
</comment>
<dbReference type="EMBL" id="SLWS01000006">
    <property type="protein sequence ID" value="TCO57175.1"/>
    <property type="molecule type" value="Genomic_DNA"/>
</dbReference>
<feature type="region of interest" description="Disordered" evidence="1">
    <location>
        <begin position="1"/>
        <end position="25"/>
    </location>
</feature>
<dbReference type="AlphaFoldDB" id="A0A4R2JSM8"/>
<accession>A0A4R2JSM8</accession>
<evidence type="ECO:0000313" key="3">
    <source>
        <dbReference type="Proteomes" id="UP000295680"/>
    </source>
</evidence>
<evidence type="ECO:0000256" key="1">
    <source>
        <dbReference type="SAM" id="MobiDB-lite"/>
    </source>
</evidence>
<evidence type="ECO:0000313" key="2">
    <source>
        <dbReference type="EMBL" id="TCO57175.1"/>
    </source>
</evidence>
<gene>
    <name evidence="2" type="ORF">EV192_106652</name>
</gene>
<organism evidence="2 3">
    <name type="scientific">Actinocrispum wychmicini</name>
    <dbReference type="NCBI Taxonomy" id="1213861"/>
    <lineage>
        <taxon>Bacteria</taxon>
        <taxon>Bacillati</taxon>
        <taxon>Actinomycetota</taxon>
        <taxon>Actinomycetes</taxon>
        <taxon>Pseudonocardiales</taxon>
        <taxon>Pseudonocardiaceae</taxon>
        <taxon>Actinocrispum</taxon>
    </lineage>
</organism>
<name>A0A4R2JSM8_9PSEU</name>
<sequence length="165" mass="18210">MTTRATPMIVPGRATPPEPAGNPTLGNTGGGWQCRGCGRDLVKTAAYRESPQLRATCVRHGGHDLCKTCYVRAWRHGMLPDPAPAPASSPTACLDCSRPMVTWYRRRQNQARYVHCVVYGGYGMCRACYAWARSRGTLPYPAPRVRVLPDPDRHRPEVTVSTLDS</sequence>
<proteinExistence type="predicted"/>